<dbReference type="HOGENOM" id="CLU_793858_0_0_14"/>
<dbReference type="AlphaFoldDB" id="G8C3D7"/>
<feature type="compositionally biased region" description="Low complexity" evidence="2">
    <location>
        <begin position="191"/>
        <end position="204"/>
    </location>
</feature>
<proteinExistence type="predicted"/>
<dbReference type="RefSeq" id="WP_015511700.1">
    <property type="nucleotide sequence ID" value="NC_021007.1"/>
</dbReference>
<evidence type="ECO:0000313" key="3">
    <source>
        <dbReference type="EMBL" id="CCE66835.1"/>
    </source>
</evidence>
<evidence type="ECO:0000256" key="1">
    <source>
        <dbReference type="SAM" id="Coils"/>
    </source>
</evidence>
<dbReference type="EMBL" id="HE613254">
    <property type="protein sequence ID" value="CCE66835.1"/>
    <property type="molecule type" value="Genomic_DNA"/>
</dbReference>
<reference evidence="3" key="1">
    <citation type="submission" date="2011-11" db="EMBL/GenBank/DDBJ databases">
        <title>Complete genome sequence of Candidatus Mycoplasma haemominutum.</title>
        <authorList>
            <person name="Barker E.N."/>
            <person name="Darby A.C."/>
            <person name="Helps C.R."/>
            <person name="Peters I.R."/>
            <person name="Hughes M.A."/>
            <person name="Radford A.D."/>
            <person name="Novacco M."/>
            <person name="Boretti F."/>
            <person name="Hofmann-Lehmann R."/>
            <person name="Tasker S."/>
        </authorList>
    </citation>
    <scope>NUCLEOTIDE SEQUENCE</scope>
    <source>
        <strain evidence="3">Birmingham 1</strain>
    </source>
</reference>
<dbReference type="PATRIC" id="fig|1116213.3.peg.338"/>
<evidence type="ECO:0000256" key="2">
    <source>
        <dbReference type="SAM" id="MobiDB-lite"/>
    </source>
</evidence>
<protein>
    <submittedName>
        <fullName evidence="3">Uncharacterized protein</fullName>
    </submittedName>
</protein>
<name>G8C3D7_9MOLU</name>
<keyword evidence="1" id="KW-0175">Coiled coil</keyword>
<feature type="coiled-coil region" evidence="1">
    <location>
        <begin position="99"/>
        <end position="160"/>
    </location>
</feature>
<reference evidence="3" key="2">
    <citation type="submission" date="2011-11" db="EMBL/GenBank/DDBJ databases">
        <authorList>
            <person name="Barker E."/>
        </authorList>
    </citation>
    <scope>NUCLEOTIDE SEQUENCE</scope>
    <source>
        <strain evidence="3">Birmingham 1</strain>
    </source>
</reference>
<sequence length="349" mass="39009">MFYLSRLLLGGGTLASSGGLSAYFIPSLTSMGESTIFSGEESRDRDLNFQRLESHAAETTAALTKLISDFQKSKTFTASAKENKHKKSLELMAQLATSEEALQKLYKHMEEKLKNLQQESQTLSATIEEKLGLDAQFQQIKVSQGTLNQLVERLKQWETQLNTVICVFKQQGQEDGQQDCNRTSSTLLSSVLSSANSSEGGASEQTAVQNGGASTEGEKAKQTLAAAQKVFQSLQQSVSQANLQVQQEAMKLIWEELKRYPEWLKLQSKIQLVETHIQLINRTIQKTSESAATKTEELNSQNQELKVTYDKYETLKKWESSFHSFIAQFQHKMRELKGDSTNSVTLSEG</sequence>
<feature type="region of interest" description="Disordered" evidence="2">
    <location>
        <begin position="191"/>
        <end position="219"/>
    </location>
</feature>
<accession>G8C3D7</accession>
<dbReference type="OrthoDB" id="9838658at2"/>
<organism evidence="3">
    <name type="scientific">Candidatus Mycoplasma haematominutum 'Birmingham 1'</name>
    <dbReference type="NCBI Taxonomy" id="1116213"/>
    <lineage>
        <taxon>Bacteria</taxon>
        <taxon>Bacillati</taxon>
        <taxon>Mycoplasmatota</taxon>
        <taxon>Mollicutes</taxon>
        <taxon>Mycoplasmataceae</taxon>
        <taxon>Mycoplasma</taxon>
    </lineage>
</organism>
<dbReference type="KEGG" id="mhb:MHM_03170"/>
<gene>
    <name evidence="3" type="ORF">MHM_03170</name>
</gene>